<evidence type="ECO:0000256" key="1">
    <source>
        <dbReference type="SAM" id="MobiDB-lite"/>
    </source>
</evidence>
<dbReference type="EMBL" id="KB743647">
    <property type="protein sequence ID" value="EOA97598.1"/>
    <property type="molecule type" value="Genomic_DNA"/>
</dbReference>
<organism evidence="2 3">
    <name type="scientific">Anas platyrhynchos</name>
    <name type="common">Mallard</name>
    <name type="synonym">Anas boschas</name>
    <dbReference type="NCBI Taxonomy" id="8839"/>
    <lineage>
        <taxon>Eukaryota</taxon>
        <taxon>Metazoa</taxon>
        <taxon>Chordata</taxon>
        <taxon>Craniata</taxon>
        <taxon>Vertebrata</taxon>
        <taxon>Euteleostomi</taxon>
        <taxon>Archelosauria</taxon>
        <taxon>Archosauria</taxon>
        <taxon>Dinosauria</taxon>
        <taxon>Saurischia</taxon>
        <taxon>Theropoda</taxon>
        <taxon>Coelurosauria</taxon>
        <taxon>Aves</taxon>
        <taxon>Neognathae</taxon>
        <taxon>Galloanserae</taxon>
        <taxon>Anseriformes</taxon>
        <taxon>Anatidae</taxon>
        <taxon>Anatinae</taxon>
        <taxon>Anas</taxon>
    </lineage>
</organism>
<feature type="region of interest" description="Disordered" evidence="1">
    <location>
        <begin position="196"/>
        <end position="287"/>
    </location>
</feature>
<proteinExistence type="predicted"/>
<feature type="region of interest" description="Disordered" evidence="1">
    <location>
        <begin position="1"/>
        <end position="28"/>
    </location>
</feature>
<gene>
    <name evidence="2" type="ORF">Anapl_14554</name>
</gene>
<dbReference type="AlphaFoldDB" id="R0KWB9"/>
<feature type="region of interest" description="Disordered" evidence="1">
    <location>
        <begin position="74"/>
        <end position="97"/>
    </location>
</feature>
<feature type="compositionally biased region" description="Basic and acidic residues" evidence="1">
    <location>
        <begin position="1"/>
        <end position="17"/>
    </location>
</feature>
<keyword evidence="3" id="KW-1185">Reference proteome</keyword>
<feature type="region of interest" description="Disordered" evidence="1">
    <location>
        <begin position="349"/>
        <end position="394"/>
    </location>
</feature>
<evidence type="ECO:0000313" key="3">
    <source>
        <dbReference type="Proteomes" id="UP000296049"/>
    </source>
</evidence>
<reference evidence="3" key="1">
    <citation type="journal article" date="2013" name="Nat. Genet.">
        <title>The duck genome and transcriptome provide insight into an avian influenza virus reservoir species.</title>
        <authorList>
            <person name="Huang Y."/>
            <person name="Li Y."/>
            <person name="Burt D.W."/>
            <person name="Chen H."/>
            <person name="Zhang Y."/>
            <person name="Qian W."/>
            <person name="Kim H."/>
            <person name="Gan S."/>
            <person name="Zhao Y."/>
            <person name="Li J."/>
            <person name="Yi K."/>
            <person name="Feng H."/>
            <person name="Zhu P."/>
            <person name="Li B."/>
            <person name="Liu Q."/>
            <person name="Fairley S."/>
            <person name="Magor K.E."/>
            <person name="Du Z."/>
            <person name="Hu X."/>
            <person name="Goodman L."/>
            <person name="Tafer H."/>
            <person name="Vignal A."/>
            <person name="Lee T."/>
            <person name="Kim K.W."/>
            <person name="Sheng Z."/>
            <person name="An Y."/>
            <person name="Searle S."/>
            <person name="Herrero J."/>
            <person name="Groenen M.A."/>
            <person name="Crooijmans R.P."/>
            <person name="Faraut T."/>
            <person name="Cai Q."/>
            <person name="Webster R.G."/>
            <person name="Aldridge J.R."/>
            <person name="Warren W.C."/>
            <person name="Bartschat S."/>
            <person name="Kehr S."/>
            <person name="Marz M."/>
            <person name="Stadler P.F."/>
            <person name="Smith J."/>
            <person name="Kraus R.H."/>
            <person name="Zhao Y."/>
            <person name="Ren L."/>
            <person name="Fei J."/>
            <person name="Morisson M."/>
            <person name="Kaiser P."/>
            <person name="Griffin D.K."/>
            <person name="Rao M."/>
            <person name="Pitel F."/>
            <person name="Wang J."/>
            <person name="Li N."/>
        </authorList>
    </citation>
    <scope>NUCLEOTIDE SEQUENCE [LARGE SCALE GENOMIC DNA]</scope>
</reference>
<feature type="compositionally biased region" description="Polar residues" evidence="1">
    <location>
        <begin position="212"/>
        <end position="223"/>
    </location>
</feature>
<sequence>MVLEKFADVDAHAERPTGKGSQRLLGTPALPQIPLEPTSPVLTDSFPVPKYCSNIIPMGASSYLCLQQEVHQHPARSRHHDRSHDASSEPCTMHTDTKQQRWAGDTCVAVTPRALTAQCTSNLSRSAGHTNDVGHGCKRSHCLQARLQCKQQRARRASPDYSGAERLEVTQGLPVQFYPERPLAHRISKPATTRLQQQMNTACPADGEEVAPTSSSRQTSRNIPQPLLHDRGFGNLSRDLTTTSLEAEEELERDSSSKHGRSRALAGSHDDTELTSGPEGMSCSSGGQYEGIWTVRAEKGSSVPPESDWLGAEPDGEHAAEELCMENGAHQVQLGMGLVLHANWEQGVPDEPPDGASTMTWEPPSQILPSTRTVMGERGSRNGAASKRQISTPNHKLLKVVVKEAL</sequence>
<accession>R0KWB9</accession>
<name>R0KWB9_ANAPL</name>
<protein>
    <submittedName>
        <fullName evidence="2">Uncharacterized protein</fullName>
    </submittedName>
</protein>
<dbReference type="Proteomes" id="UP000296049">
    <property type="component" value="Unassembled WGS sequence"/>
</dbReference>
<evidence type="ECO:0000313" key="2">
    <source>
        <dbReference type="EMBL" id="EOA97598.1"/>
    </source>
</evidence>